<dbReference type="EMBL" id="PVTX01000002">
    <property type="protein sequence ID" value="PRZ08739.1"/>
    <property type="molecule type" value="Genomic_DNA"/>
</dbReference>
<feature type="chain" id="PRO_5047073270" description="Lipoprotein" evidence="2">
    <location>
        <begin position="45"/>
        <end position="224"/>
    </location>
</feature>
<name>A0ABX5EGX8_9MICO</name>
<proteinExistence type="predicted"/>
<evidence type="ECO:0000256" key="2">
    <source>
        <dbReference type="SAM" id="SignalP"/>
    </source>
</evidence>
<dbReference type="Proteomes" id="UP000239895">
    <property type="component" value="Unassembled WGS sequence"/>
</dbReference>
<evidence type="ECO:0008006" key="5">
    <source>
        <dbReference type="Google" id="ProtNLM"/>
    </source>
</evidence>
<organism evidence="3 4">
    <name type="scientific">Isoptericola halotolerans</name>
    <dbReference type="NCBI Taxonomy" id="300560"/>
    <lineage>
        <taxon>Bacteria</taxon>
        <taxon>Bacillati</taxon>
        <taxon>Actinomycetota</taxon>
        <taxon>Actinomycetes</taxon>
        <taxon>Micrococcales</taxon>
        <taxon>Promicromonosporaceae</taxon>
        <taxon>Isoptericola</taxon>
    </lineage>
</organism>
<reference evidence="3 4" key="1">
    <citation type="submission" date="2018-03" db="EMBL/GenBank/DDBJ databases">
        <title>Comparative analysis of microorganisms from saline springs in Andes Mountain Range, Colombia.</title>
        <authorList>
            <person name="Rubin E."/>
        </authorList>
    </citation>
    <scope>NUCLEOTIDE SEQUENCE [LARGE SCALE GENOMIC DNA]</scope>
    <source>
        <strain evidence="3 4">CG 23</strain>
    </source>
</reference>
<evidence type="ECO:0000313" key="3">
    <source>
        <dbReference type="EMBL" id="PRZ08739.1"/>
    </source>
</evidence>
<evidence type="ECO:0000313" key="4">
    <source>
        <dbReference type="Proteomes" id="UP000239895"/>
    </source>
</evidence>
<gene>
    <name evidence="3" type="ORF">BCL65_102283</name>
</gene>
<keyword evidence="4" id="KW-1185">Reference proteome</keyword>
<feature type="signal peptide" evidence="2">
    <location>
        <begin position="1"/>
        <end position="44"/>
    </location>
</feature>
<sequence length="224" mass="22560">MKRFPSGTLRLVRRNGARTRTNGRRLAAVTAGCTALLLTGCAGADDPGAGEASASASADTAPAVESSCGGGVSVEWLGTPESEDIYTAVTVVRVSGDGGTAVQSEWSRGEDAGARAEGGATEDQEAMVRDAVAGGLLEATGAPAIVETDSLLVDVDKGTYVLYAYAERTTGSATVSCGDGSNAVDADVTSFEEVETGVADCSTSPDPVTEYVAADAITDYCGRA</sequence>
<protein>
    <recommendedName>
        <fullName evidence="5">Lipoprotein</fullName>
    </recommendedName>
</protein>
<keyword evidence="2" id="KW-0732">Signal</keyword>
<feature type="region of interest" description="Disordered" evidence="1">
    <location>
        <begin position="100"/>
        <end position="120"/>
    </location>
</feature>
<accession>A0ABX5EGX8</accession>
<evidence type="ECO:0000256" key="1">
    <source>
        <dbReference type="SAM" id="MobiDB-lite"/>
    </source>
</evidence>
<comment type="caution">
    <text evidence="3">The sequence shown here is derived from an EMBL/GenBank/DDBJ whole genome shotgun (WGS) entry which is preliminary data.</text>
</comment>